<protein>
    <submittedName>
        <fullName evidence="3">PDZ domain-containing protein</fullName>
    </submittedName>
</protein>
<dbReference type="Gene3D" id="2.30.42.10">
    <property type="match status" value="1"/>
</dbReference>
<dbReference type="Pfam" id="PF13180">
    <property type="entry name" value="PDZ_2"/>
    <property type="match status" value="1"/>
</dbReference>
<dbReference type="SUPFAM" id="SSF55961">
    <property type="entry name" value="Bet v1-like"/>
    <property type="match status" value="1"/>
</dbReference>
<evidence type="ECO:0000259" key="2">
    <source>
        <dbReference type="PROSITE" id="PS50106"/>
    </source>
</evidence>
<dbReference type="InterPro" id="IPR001478">
    <property type="entry name" value="PDZ"/>
</dbReference>
<dbReference type="Gene3D" id="3.30.530.20">
    <property type="match status" value="1"/>
</dbReference>
<organism evidence="3 4">
    <name type="scientific">Paenibacillus agilis</name>
    <dbReference type="NCBI Taxonomy" id="3020863"/>
    <lineage>
        <taxon>Bacteria</taxon>
        <taxon>Bacillati</taxon>
        <taxon>Bacillota</taxon>
        <taxon>Bacilli</taxon>
        <taxon>Bacillales</taxon>
        <taxon>Paenibacillaceae</taxon>
        <taxon>Paenibacillus</taxon>
    </lineage>
</organism>
<comment type="similarity">
    <text evidence="1">Belongs to the AHA1 family.</text>
</comment>
<dbReference type="AlphaFoldDB" id="A0A559IWS2"/>
<dbReference type="EMBL" id="VNJK01000001">
    <property type="protein sequence ID" value="TVX92080.1"/>
    <property type="molecule type" value="Genomic_DNA"/>
</dbReference>
<keyword evidence="4" id="KW-1185">Reference proteome</keyword>
<dbReference type="RefSeq" id="WP_144987192.1">
    <property type="nucleotide sequence ID" value="NZ_VNJK01000001.1"/>
</dbReference>
<dbReference type="InterPro" id="IPR023393">
    <property type="entry name" value="START-like_dom_sf"/>
</dbReference>
<name>A0A559IWS2_9BACL</name>
<evidence type="ECO:0000313" key="4">
    <source>
        <dbReference type="Proteomes" id="UP000318102"/>
    </source>
</evidence>
<dbReference type="InterPro" id="IPR036034">
    <property type="entry name" value="PDZ_sf"/>
</dbReference>
<dbReference type="PROSITE" id="PS50106">
    <property type="entry name" value="PDZ"/>
    <property type="match status" value="1"/>
</dbReference>
<dbReference type="InterPro" id="IPR013538">
    <property type="entry name" value="ASHA1/2-like_C"/>
</dbReference>
<dbReference type="CDD" id="cd07814">
    <property type="entry name" value="SRPBCC_CalC_Aha1-like"/>
    <property type="match status" value="1"/>
</dbReference>
<proteinExistence type="inferred from homology"/>
<dbReference type="SMART" id="SM00228">
    <property type="entry name" value="PDZ"/>
    <property type="match status" value="1"/>
</dbReference>
<dbReference type="SUPFAM" id="SSF50156">
    <property type="entry name" value="PDZ domain-like"/>
    <property type="match status" value="1"/>
</dbReference>
<dbReference type="Pfam" id="PF08327">
    <property type="entry name" value="AHSA1"/>
    <property type="match status" value="1"/>
</dbReference>
<dbReference type="Proteomes" id="UP000318102">
    <property type="component" value="Unassembled WGS sequence"/>
</dbReference>
<gene>
    <name evidence="3" type="ORF">FPZ44_02815</name>
</gene>
<evidence type="ECO:0000313" key="3">
    <source>
        <dbReference type="EMBL" id="TVX92080.1"/>
    </source>
</evidence>
<accession>A0A559IWS2</accession>
<reference evidence="3 4" key="1">
    <citation type="submission" date="2019-07" db="EMBL/GenBank/DDBJ databases">
        <authorList>
            <person name="Kim J."/>
        </authorList>
    </citation>
    <scope>NUCLEOTIDE SEQUENCE [LARGE SCALE GENOMIC DNA]</scope>
    <source>
        <strain evidence="3 4">N4</strain>
    </source>
</reference>
<feature type="domain" description="PDZ" evidence="2">
    <location>
        <begin position="160"/>
        <end position="217"/>
    </location>
</feature>
<dbReference type="OrthoDB" id="2721194at2"/>
<evidence type="ECO:0000256" key="1">
    <source>
        <dbReference type="ARBA" id="ARBA00006817"/>
    </source>
</evidence>
<comment type="caution">
    <text evidence="3">The sequence shown here is derived from an EMBL/GenBank/DDBJ whole genome shotgun (WGS) entry which is preliminary data.</text>
</comment>
<sequence length="236" mass="26782">MFDSPITSVKRETFIRTTPERVWKALTDPAERNRWETRQSSIDLRIDGKVELDYGWGVDYVGTIVEMEENARLVLKDESDDLTIWTLQAVEEGTVVVLEYTGLWAGALGFMTAEDMGFGTEQFLHNMKTMLENAQDNRDTYWTSWIGVNHHTLLTDTQKGTIIIKVIPGTPAEGILQEEDIILRVNDSDVEAFSDLERVVTMSKPGQPLTVTILRAGEEQQYTLHTVPFREKKAAS</sequence>